<evidence type="ECO:0000256" key="10">
    <source>
        <dbReference type="ARBA" id="ARBA00022842"/>
    </source>
</evidence>
<keyword evidence="11" id="KW-0229">DNA integration</keyword>
<keyword evidence="9" id="KW-0067">ATP-binding</keyword>
<dbReference type="InterPro" id="IPR036397">
    <property type="entry name" value="RNaseH_sf"/>
</dbReference>
<dbReference type="InterPro" id="IPR039537">
    <property type="entry name" value="Retrotran_Ty1/copia-like"/>
</dbReference>
<evidence type="ECO:0000256" key="15">
    <source>
        <dbReference type="ARBA" id="ARBA00023172"/>
    </source>
</evidence>
<dbReference type="Gene3D" id="3.30.420.10">
    <property type="entry name" value="Ribonuclease H-like superfamily/Ribonuclease H"/>
    <property type="match status" value="1"/>
</dbReference>
<dbReference type="GO" id="GO:0005524">
    <property type="term" value="F:ATP binding"/>
    <property type="evidence" value="ECO:0007669"/>
    <property type="project" value="UniProtKB-KW"/>
</dbReference>
<evidence type="ECO:0000259" key="16">
    <source>
        <dbReference type="PROSITE" id="PS50994"/>
    </source>
</evidence>
<evidence type="ECO:0000256" key="4">
    <source>
        <dbReference type="ARBA" id="ARBA00022722"/>
    </source>
</evidence>
<comment type="function">
    <text evidence="1">The aspartyl protease (PR) mediates the proteolytic cleavages of the Gag and Gag-Pol polyproteins after assembly of the VLP.</text>
</comment>
<dbReference type="KEGG" id="sliu:111362695"/>
<dbReference type="OrthoDB" id="413361at2759"/>
<keyword evidence="5" id="KW-0479">Metal-binding</keyword>
<dbReference type="Pfam" id="PF25597">
    <property type="entry name" value="SH3_retrovirus"/>
    <property type="match status" value="1"/>
</dbReference>
<gene>
    <name evidence="18" type="primary">LOC111362695</name>
</gene>
<evidence type="ECO:0000256" key="11">
    <source>
        <dbReference type="ARBA" id="ARBA00022908"/>
    </source>
</evidence>
<sequence length="303" mass="34616">MRRKQTNAFSAVFLNGNFSKEDWYIDSGASTHLTVNESWAINTRYGQKEEIIVANSNKLQVLCTGDVNIITKTDEFEYEVPIKGVLRVPELTSNLLSISQLLKNGNKREGIIHQKSNPYTPEQNGFCERRNRSIVEKARCLLFDAQLGKDFWTEATNTAVYLQNRIVASGLEGKTPYEIWTGSKPNLSHLRVFGSKVMVHIAKEKRQKWDKKSEQHILVGYPDGVKGYRVYNPRSKKITTSRDVIIIEPTDHSEVMLPLERSGQNTQITEENTIIEDKEDTDESDTTLFSDETYVPGCFFKKL</sequence>
<evidence type="ECO:0000256" key="6">
    <source>
        <dbReference type="ARBA" id="ARBA00022741"/>
    </source>
</evidence>
<dbReference type="GO" id="GO:0003887">
    <property type="term" value="F:DNA-directed DNA polymerase activity"/>
    <property type="evidence" value="ECO:0007669"/>
    <property type="project" value="UniProtKB-KW"/>
</dbReference>
<dbReference type="GO" id="GO:0006310">
    <property type="term" value="P:DNA recombination"/>
    <property type="evidence" value="ECO:0007669"/>
    <property type="project" value="UniProtKB-KW"/>
</dbReference>
<keyword evidence="13" id="KW-0239">DNA-directed DNA polymerase</keyword>
<dbReference type="GO" id="GO:0004519">
    <property type="term" value="F:endonuclease activity"/>
    <property type="evidence" value="ECO:0007669"/>
    <property type="project" value="UniProtKB-KW"/>
</dbReference>
<keyword evidence="12" id="KW-0695">RNA-directed DNA polymerase</keyword>
<dbReference type="GO" id="GO:0046872">
    <property type="term" value="F:metal ion binding"/>
    <property type="evidence" value="ECO:0007669"/>
    <property type="project" value="UniProtKB-KW"/>
</dbReference>
<dbReference type="GeneID" id="111362695"/>
<dbReference type="PROSITE" id="PS50994">
    <property type="entry name" value="INTEGRASE"/>
    <property type="match status" value="1"/>
</dbReference>
<keyword evidence="13" id="KW-0548">Nucleotidyltransferase</keyword>
<dbReference type="GO" id="GO:0003676">
    <property type="term" value="F:nucleic acid binding"/>
    <property type="evidence" value="ECO:0007669"/>
    <property type="project" value="InterPro"/>
</dbReference>
<organism evidence="17 18">
    <name type="scientific">Spodoptera litura</name>
    <name type="common">Asian cotton leafworm</name>
    <dbReference type="NCBI Taxonomy" id="69820"/>
    <lineage>
        <taxon>Eukaryota</taxon>
        <taxon>Metazoa</taxon>
        <taxon>Ecdysozoa</taxon>
        <taxon>Arthropoda</taxon>
        <taxon>Hexapoda</taxon>
        <taxon>Insecta</taxon>
        <taxon>Pterygota</taxon>
        <taxon>Neoptera</taxon>
        <taxon>Endopterygota</taxon>
        <taxon>Lepidoptera</taxon>
        <taxon>Glossata</taxon>
        <taxon>Ditrysia</taxon>
        <taxon>Noctuoidea</taxon>
        <taxon>Noctuidae</taxon>
        <taxon>Amphipyrinae</taxon>
        <taxon>Spodoptera</taxon>
    </lineage>
</organism>
<keyword evidence="7" id="KW-0255">Endonuclease</keyword>
<evidence type="ECO:0000256" key="9">
    <source>
        <dbReference type="ARBA" id="ARBA00022840"/>
    </source>
</evidence>
<dbReference type="InterPro" id="IPR012337">
    <property type="entry name" value="RNaseH-like_sf"/>
</dbReference>
<keyword evidence="15" id="KW-0233">DNA recombination</keyword>
<evidence type="ECO:0000256" key="2">
    <source>
        <dbReference type="ARBA" id="ARBA00022612"/>
    </source>
</evidence>
<dbReference type="GO" id="GO:0006508">
    <property type="term" value="P:proteolysis"/>
    <property type="evidence" value="ECO:0007669"/>
    <property type="project" value="UniProtKB-KW"/>
</dbReference>
<dbReference type="Proteomes" id="UP000301870">
    <property type="component" value="Unplaced"/>
</dbReference>
<evidence type="ECO:0000256" key="8">
    <source>
        <dbReference type="ARBA" id="ARBA00022801"/>
    </source>
</evidence>
<evidence type="ECO:0000256" key="14">
    <source>
        <dbReference type="ARBA" id="ARBA00023113"/>
    </source>
</evidence>
<evidence type="ECO:0000256" key="12">
    <source>
        <dbReference type="ARBA" id="ARBA00022918"/>
    </source>
</evidence>
<keyword evidence="13" id="KW-0808">Transferase</keyword>
<dbReference type="GO" id="GO:0008233">
    <property type="term" value="F:peptidase activity"/>
    <property type="evidence" value="ECO:0007669"/>
    <property type="project" value="UniProtKB-KW"/>
</dbReference>
<evidence type="ECO:0000313" key="17">
    <source>
        <dbReference type="Proteomes" id="UP000301870"/>
    </source>
</evidence>
<reference evidence="18" key="1">
    <citation type="submission" date="2025-08" db="UniProtKB">
        <authorList>
            <consortium name="RefSeq"/>
        </authorList>
    </citation>
    <scope>IDENTIFICATION</scope>
    <source>
        <strain evidence="18">Ishihara</strain>
        <tissue evidence="18">Whole body</tissue>
    </source>
</reference>
<protein>
    <submittedName>
        <fullName evidence="18">Uncharacterized protein LOC111362695</fullName>
    </submittedName>
</protein>
<evidence type="ECO:0000256" key="13">
    <source>
        <dbReference type="ARBA" id="ARBA00022932"/>
    </source>
</evidence>
<dbReference type="AlphaFoldDB" id="A0A9J7J1F3"/>
<accession>A0A9J7J1F3</accession>
<dbReference type="SUPFAM" id="SSF53098">
    <property type="entry name" value="Ribonuclease H-like"/>
    <property type="match status" value="1"/>
</dbReference>
<dbReference type="PANTHER" id="PTHR42648:SF11">
    <property type="entry name" value="TRANSPOSON TY4-P GAG-POL POLYPROTEIN"/>
    <property type="match status" value="1"/>
</dbReference>
<evidence type="ECO:0000313" key="18">
    <source>
        <dbReference type="RefSeq" id="XP_022835185.1"/>
    </source>
</evidence>
<keyword evidence="4" id="KW-0540">Nuclease</keyword>
<proteinExistence type="predicted"/>
<dbReference type="Pfam" id="PF22936">
    <property type="entry name" value="Pol_BBD"/>
    <property type="match status" value="1"/>
</dbReference>
<dbReference type="InterPro" id="IPR001584">
    <property type="entry name" value="Integrase_cat-core"/>
</dbReference>
<dbReference type="InterPro" id="IPR057670">
    <property type="entry name" value="SH3_retrovirus"/>
</dbReference>
<dbReference type="PANTHER" id="PTHR42648">
    <property type="entry name" value="TRANSPOSASE, PUTATIVE-RELATED"/>
    <property type="match status" value="1"/>
</dbReference>
<feature type="domain" description="Integrase catalytic" evidence="16">
    <location>
        <begin position="89"/>
        <end position="184"/>
    </location>
</feature>
<name>A0A9J7J1F3_SPOLT</name>
<keyword evidence="6" id="KW-0547">Nucleotide-binding</keyword>
<dbReference type="InterPro" id="IPR054722">
    <property type="entry name" value="PolX-like_BBD"/>
</dbReference>
<dbReference type="GO" id="GO:0015074">
    <property type="term" value="P:DNA integration"/>
    <property type="evidence" value="ECO:0007669"/>
    <property type="project" value="UniProtKB-KW"/>
</dbReference>
<evidence type="ECO:0000256" key="7">
    <source>
        <dbReference type="ARBA" id="ARBA00022759"/>
    </source>
</evidence>
<keyword evidence="2" id="KW-1188">Viral release from host cell</keyword>
<evidence type="ECO:0000256" key="3">
    <source>
        <dbReference type="ARBA" id="ARBA00022670"/>
    </source>
</evidence>
<keyword evidence="10" id="KW-0460">Magnesium</keyword>
<evidence type="ECO:0000256" key="1">
    <source>
        <dbReference type="ARBA" id="ARBA00002180"/>
    </source>
</evidence>
<keyword evidence="3" id="KW-0645">Protease</keyword>
<keyword evidence="17" id="KW-1185">Reference proteome</keyword>
<keyword evidence="8" id="KW-0378">Hydrolase</keyword>
<dbReference type="GO" id="GO:0003964">
    <property type="term" value="F:RNA-directed DNA polymerase activity"/>
    <property type="evidence" value="ECO:0007669"/>
    <property type="project" value="UniProtKB-KW"/>
</dbReference>
<keyword evidence="14" id="KW-0917">Virion maturation</keyword>
<dbReference type="RefSeq" id="XP_022835185.1">
    <property type="nucleotide sequence ID" value="XM_022979417.1"/>
</dbReference>
<evidence type="ECO:0000256" key="5">
    <source>
        <dbReference type="ARBA" id="ARBA00022723"/>
    </source>
</evidence>